<comment type="caution">
    <text evidence="1">The sequence shown here is derived from an EMBL/GenBank/DDBJ whole genome shotgun (WGS) entry which is preliminary data.</text>
</comment>
<name>A0AAJ0HFB2_9PEZI</name>
<dbReference type="Proteomes" id="UP001275084">
    <property type="component" value="Unassembled WGS sequence"/>
</dbReference>
<dbReference type="AlphaFoldDB" id="A0AAJ0HFB2"/>
<reference evidence="1" key="2">
    <citation type="submission" date="2023-06" db="EMBL/GenBank/DDBJ databases">
        <authorList>
            <consortium name="Lawrence Berkeley National Laboratory"/>
            <person name="Haridas S."/>
            <person name="Hensen N."/>
            <person name="Bonometti L."/>
            <person name="Westerberg I."/>
            <person name="Brannstrom I.O."/>
            <person name="Guillou S."/>
            <person name="Cros-Aarteil S."/>
            <person name="Calhoun S."/>
            <person name="Kuo A."/>
            <person name="Mondo S."/>
            <person name="Pangilinan J."/>
            <person name="Riley R."/>
            <person name="Labutti K."/>
            <person name="Andreopoulos B."/>
            <person name="Lipzen A."/>
            <person name="Chen C."/>
            <person name="Yanf M."/>
            <person name="Daum C."/>
            <person name="Ng V."/>
            <person name="Clum A."/>
            <person name="Steindorff A."/>
            <person name="Ohm R."/>
            <person name="Martin F."/>
            <person name="Silar P."/>
            <person name="Natvig D."/>
            <person name="Lalanne C."/>
            <person name="Gautier V."/>
            <person name="Ament-Velasquez S.L."/>
            <person name="Kruys A."/>
            <person name="Hutchinson M.I."/>
            <person name="Powell A.J."/>
            <person name="Barry K."/>
            <person name="Miller A.N."/>
            <person name="Grigoriev I.V."/>
            <person name="Debuchy R."/>
            <person name="Gladieux P."/>
            <person name="Thoren M.H."/>
            <person name="Johannesson H."/>
        </authorList>
    </citation>
    <scope>NUCLEOTIDE SEQUENCE</scope>
    <source>
        <strain evidence="1">CBS 955.72</strain>
    </source>
</reference>
<sequence>MVRSIGGKTASMAADVDDEENLVNLAPVFPRCILAFQSPGQAAEKSAERPAFIFFQLGELEYTLNTDTGIGTIATHRGWDETGFNVARIGSDGKMDGIFIVYNMDEARTGRDLKEIWGLLPTPLGSDFDKDFNDEERRFFCARLAYIFGSWAMTIV</sequence>
<organism evidence="1 2">
    <name type="scientific">Lasiosphaeria hispida</name>
    <dbReference type="NCBI Taxonomy" id="260671"/>
    <lineage>
        <taxon>Eukaryota</taxon>
        <taxon>Fungi</taxon>
        <taxon>Dikarya</taxon>
        <taxon>Ascomycota</taxon>
        <taxon>Pezizomycotina</taxon>
        <taxon>Sordariomycetes</taxon>
        <taxon>Sordariomycetidae</taxon>
        <taxon>Sordariales</taxon>
        <taxon>Lasiosphaeriaceae</taxon>
        <taxon>Lasiosphaeria</taxon>
    </lineage>
</organism>
<reference evidence="1" key="1">
    <citation type="journal article" date="2023" name="Mol. Phylogenet. Evol.">
        <title>Genome-scale phylogeny and comparative genomics of the fungal order Sordariales.</title>
        <authorList>
            <person name="Hensen N."/>
            <person name="Bonometti L."/>
            <person name="Westerberg I."/>
            <person name="Brannstrom I.O."/>
            <person name="Guillou S."/>
            <person name="Cros-Aarteil S."/>
            <person name="Calhoun S."/>
            <person name="Haridas S."/>
            <person name="Kuo A."/>
            <person name="Mondo S."/>
            <person name="Pangilinan J."/>
            <person name="Riley R."/>
            <person name="LaButti K."/>
            <person name="Andreopoulos B."/>
            <person name="Lipzen A."/>
            <person name="Chen C."/>
            <person name="Yan M."/>
            <person name="Daum C."/>
            <person name="Ng V."/>
            <person name="Clum A."/>
            <person name="Steindorff A."/>
            <person name="Ohm R.A."/>
            <person name="Martin F."/>
            <person name="Silar P."/>
            <person name="Natvig D.O."/>
            <person name="Lalanne C."/>
            <person name="Gautier V."/>
            <person name="Ament-Velasquez S.L."/>
            <person name="Kruys A."/>
            <person name="Hutchinson M.I."/>
            <person name="Powell A.J."/>
            <person name="Barry K."/>
            <person name="Miller A.N."/>
            <person name="Grigoriev I.V."/>
            <person name="Debuchy R."/>
            <person name="Gladieux P."/>
            <person name="Hiltunen Thoren M."/>
            <person name="Johannesson H."/>
        </authorList>
    </citation>
    <scope>NUCLEOTIDE SEQUENCE</scope>
    <source>
        <strain evidence="1">CBS 955.72</strain>
    </source>
</reference>
<dbReference type="EMBL" id="JAUIQD010000005">
    <property type="protein sequence ID" value="KAK3349757.1"/>
    <property type="molecule type" value="Genomic_DNA"/>
</dbReference>
<evidence type="ECO:0000313" key="1">
    <source>
        <dbReference type="EMBL" id="KAK3349757.1"/>
    </source>
</evidence>
<keyword evidence="2" id="KW-1185">Reference proteome</keyword>
<gene>
    <name evidence="1" type="ORF">B0T25DRAFT_570363</name>
</gene>
<proteinExistence type="predicted"/>
<protein>
    <submittedName>
        <fullName evidence="1">Uncharacterized protein</fullName>
    </submittedName>
</protein>
<evidence type="ECO:0000313" key="2">
    <source>
        <dbReference type="Proteomes" id="UP001275084"/>
    </source>
</evidence>
<accession>A0AAJ0HFB2</accession>